<proteinExistence type="predicted"/>
<sequence length="77" mass="9267">MHQTRRCWDEDVCFSFLYNFLDTVKFILGQQQEGDVLIAERQPHCFDFHLDLIGANDKRAEKYEIIGEKFKQYFESD</sequence>
<dbReference type="EMBL" id="JAKKPZ010000001">
    <property type="protein sequence ID" value="KAI1727914.1"/>
    <property type="molecule type" value="Genomic_DNA"/>
</dbReference>
<dbReference type="Proteomes" id="UP001201812">
    <property type="component" value="Unassembled WGS sequence"/>
</dbReference>
<organism evidence="1 2">
    <name type="scientific">Ditylenchus destructor</name>
    <dbReference type="NCBI Taxonomy" id="166010"/>
    <lineage>
        <taxon>Eukaryota</taxon>
        <taxon>Metazoa</taxon>
        <taxon>Ecdysozoa</taxon>
        <taxon>Nematoda</taxon>
        <taxon>Chromadorea</taxon>
        <taxon>Rhabditida</taxon>
        <taxon>Tylenchina</taxon>
        <taxon>Tylenchomorpha</taxon>
        <taxon>Sphaerularioidea</taxon>
        <taxon>Anguinidae</taxon>
        <taxon>Anguininae</taxon>
        <taxon>Ditylenchus</taxon>
    </lineage>
</organism>
<gene>
    <name evidence="1" type="ORF">DdX_00055</name>
</gene>
<name>A0AAD4NJW3_9BILA</name>
<reference evidence="1" key="1">
    <citation type="submission" date="2022-01" db="EMBL/GenBank/DDBJ databases">
        <title>Genome Sequence Resource for Two Populations of Ditylenchus destructor, the Migratory Endoparasitic Phytonematode.</title>
        <authorList>
            <person name="Zhang H."/>
            <person name="Lin R."/>
            <person name="Xie B."/>
        </authorList>
    </citation>
    <scope>NUCLEOTIDE SEQUENCE</scope>
    <source>
        <strain evidence="1">BazhouSP</strain>
    </source>
</reference>
<accession>A0AAD4NJW3</accession>
<keyword evidence="2" id="KW-1185">Reference proteome</keyword>
<protein>
    <submittedName>
        <fullName evidence="1">Uncharacterized protein</fullName>
    </submittedName>
</protein>
<evidence type="ECO:0000313" key="1">
    <source>
        <dbReference type="EMBL" id="KAI1727914.1"/>
    </source>
</evidence>
<evidence type="ECO:0000313" key="2">
    <source>
        <dbReference type="Proteomes" id="UP001201812"/>
    </source>
</evidence>
<comment type="caution">
    <text evidence="1">The sequence shown here is derived from an EMBL/GenBank/DDBJ whole genome shotgun (WGS) entry which is preliminary data.</text>
</comment>
<dbReference type="AlphaFoldDB" id="A0AAD4NJW3"/>